<keyword evidence="2" id="KW-1185">Reference proteome</keyword>
<dbReference type="Gene3D" id="3.30.70.270">
    <property type="match status" value="1"/>
</dbReference>
<protein>
    <recommendedName>
        <fullName evidence="3">Transcriptional regulator</fullName>
    </recommendedName>
</protein>
<evidence type="ECO:0008006" key="3">
    <source>
        <dbReference type="Google" id="ProtNLM"/>
    </source>
</evidence>
<comment type="caution">
    <text evidence="1">The sequence shown here is derived from an EMBL/GenBank/DDBJ whole genome shotgun (WGS) entry which is preliminary data.</text>
</comment>
<dbReference type="EMBL" id="JBHTNH010000058">
    <property type="protein sequence ID" value="MFD1363449.1"/>
    <property type="molecule type" value="Genomic_DNA"/>
</dbReference>
<evidence type="ECO:0000313" key="2">
    <source>
        <dbReference type="Proteomes" id="UP001597178"/>
    </source>
</evidence>
<organism evidence="1 2">
    <name type="scientific">Lentibacillus salinarum</name>
    <dbReference type="NCBI Taxonomy" id="446820"/>
    <lineage>
        <taxon>Bacteria</taxon>
        <taxon>Bacillati</taxon>
        <taxon>Bacillota</taxon>
        <taxon>Bacilli</taxon>
        <taxon>Bacillales</taxon>
        <taxon>Bacillaceae</taxon>
        <taxon>Lentibacillus</taxon>
    </lineage>
</organism>
<evidence type="ECO:0000313" key="1">
    <source>
        <dbReference type="EMBL" id="MFD1363449.1"/>
    </source>
</evidence>
<reference evidence="2" key="1">
    <citation type="journal article" date="2019" name="Int. J. Syst. Evol. Microbiol.">
        <title>The Global Catalogue of Microorganisms (GCM) 10K type strain sequencing project: providing services to taxonomists for standard genome sequencing and annotation.</title>
        <authorList>
            <consortium name="The Broad Institute Genomics Platform"/>
            <consortium name="The Broad Institute Genome Sequencing Center for Infectious Disease"/>
            <person name="Wu L."/>
            <person name="Ma J."/>
        </authorList>
    </citation>
    <scope>NUCLEOTIDE SEQUENCE [LARGE SCALE GENOMIC DNA]</scope>
    <source>
        <strain evidence="2">CCUG 54822</strain>
    </source>
</reference>
<dbReference type="InterPro" id="IPR036390">
    <property type="entry name" value="WH_DNA-bd_sf"/>
</dbReference>
<dbReference type="SUPFAM" id="SSF46785">
    <property type="entry name" value="Winged helix' DNA-binding domain"/>
    <property type="match status" value="1"/>
</dbReference>
<accession>A0ABW3ZYY7</accession>
<dbReference type="InterPro" id="IPR043128">
    <property type="entry name" value="Rev_trsase/Diguanyl_cyclase"/>
</dbReference>
<gene>
    <name evidence="1" type="ORF">ACFQ4A_17740</name>
</gene>
<proteinExistence type="predicted"/>
<name>A0ABW3ZYY7_9BACI</name>
<dbReference type="Proteomes" id="UP001597178">
    <property type="component" value="Unassembled WGS sequence"/>
</dbReference>
<sequence length="430" mass="48314">MKVKVAVFGQENSVNRIARYTESLEDVDIFPFIYKQAEETPALIQKAIMCDIYLFIGALPYLYAKPVIDKKRLPAVQVDYDPYMILTALYHVKNRYGNALERLSIDIPDTAHVADVLYDTGLDDHAIHTHGYGDDPHTAIGQIARWHEAMWRGGWIDHALTSIPEVAAFLNEKRIPASCMAIPKLNLMRAVDKAKSIAAVNRSQSAQIVAGHVRIKHFETMQAEKGGQHTQALHQTLHHVLLNYARKTHASVVATSDDQFVLFGTRGMLDHITSHYRDFPLLKNIESELATPVDIGFGLGLTAKQAEDNAKLALGTCANNEDGTCYIANERRDLIGPLGVKKEFNPSTLYRSLIHKAKLNNELSYNFIDFIEVRNNEPFSSNDIANYYGVTKRSAERTIKKLMAGDVIKAIGEEKPYVKGRPRKLFKLNQ</sequence>
<dbReference type="RefSeq" id="WP_382402697.1">
    <property type="nucleotide sequence ID" value="NZ_JBHTNH010000058.1"/>
</dbReference>